<evidence type="ECO:0000259" key="2">
    <source>
        <dbReference type="Pfam" id="PF02541"/>
    </source>
</evidence>
<dbReference type="InterPro" id="IPR050273">
    <property type="entry name" value="GppA/Ppx_hydrolase"/>
</dbReference>
<dbReference type="Gene3D" id="3.30.420.40">
    <property type="match status" value="1"/>
</dbReference>
<accession>A0A919MJY4</accession>
<dbReference type="CDD" id="cd24119">
    <property type="entry name" value="ASKHA_NBD_MtPPX2-like"/>
    <property type="match status" value="1"/>
</dbReference>
<dbReference type="Pfam" id="PF02541">
    <property type="entry name" value="Ppx-GppA"/>
    <property type="match status" value="1"/>
</dbReference>
<evidence type="ECO:0000256" key="1">
    <source>
        <dbReference type="SAM" id="MobiDB-lite"/>
    </source>
</evidence>
<dbReference type="InterPro" id="IPR043129">
    <property type="entry name" value="ATPase_NBD"/>
</dbReference>
<dbReference type="SUPFAM" id="SSF53067">
    <property type="entry name" value="Actin-like ATPase domain"/>
    <property type="match status" value="2"/>
</dbReference>
<feature type="region of interest" description="Disordered" evidence="1">
    <location>
        <begin position="303"/>
        <end position="370"/>
    </location>
</feature>
<feature type="domain" description="Ppx/GppA phosphatase N-terminal" evidence="2">
    <location>
        <begin position="16"/>
        <end position="301"/>
    </location>
</feature>
<reference evidence="3" key="1">
    <citation type="submission" date="2021-01" db="EMBL/GenBank/DDBJ databases">
        <title>Whole genome shotgun sequence of Actinoplanes nipponensis NBRC 14063.</title>
        <authorList>
            <person name="Komaki H."/>
            <person name="Tamura T."/>
        </authorList>
    </citation>
    <scope>NUCLEOTIDE SEQUENCE</scope>
    <source>
        <strain evidence="3">NBRC 14063</strain>
    </source>
</reference>
<sequence>MRVAAIDCGTNSIRLLIADVADGRLTDVARRMEIVRLGEGVDRTGRLSPEAIERTRKALLGYAAEIAELGVGRVRMCATSASRDAANAADFTAMVRATLGVDPEVITGDDEARLSFAGAVTGLVADQPYLVVDIGGGSTEFVVGGDHVEHAVSVDIGCVRMTERHLHSDPPTAEEVAAAEEDIVKAVDAALRTVSGHGAATLVGLAGSVTTVAALALHLPGYDSRRIHHARIPYEDVAKVTHDLLGSTVADRRDLPVMHSGRADVIGAGALILRVIMERAGKTSVIASEHDILDGIAFSLADPEPRADAPTAEAAPVPEATAPTAGAAPRPHAPTAGTASGDDVPTAERAPGESTLHKFWSSLRSVTHRD</sequence>
<dbReference type="Proteomes" id="UP000647172">
    <property type="component" value="Unassembled WGS sequence"/>
</dbReference>
<dbReference type="EMBL" id="BOMQ01000066">
    <property type="protein sequence ID" value="GIE52294.1"/>
    <property type="molecule type" value="Genomic_DNA"/>
</dbReference>
<dbReference type="InterPro" id="IPR003695">
    <property type="entry name" value="Ppx_GppA_N"/>
</dbReference>
<keyword evidence="3" id="KW-0378">Hydrolase</keyword>
<dbReference type="Gene3D" id="3.30.420.150">
    <property type="entry name" value="Exopolyphosphatase. Domain 2"/>
    <property type="match status" value="1"/>
</dbReference>
<gene>
    <name evidence="3" type="ORF">Ani05nite_58280</name>
</gene>
<dbReference type="GO" id="GO:0016462">
    <property type="term" value="F:pyrophosphatase activity"/>
    <property type="evidence" value="ECO:0007669"/>
    <property type="project" value="TreeGrafter"/>
</dbReference>
<evidence type="ECO:0000313" key="4">
    <source>
        <dbReference type="Proteomes" id="UP000647172"/>
    </source>
</evidence>
<keyword evidence="4" id="KW-1185">Reference proteome</keyword>
<name>A0A919MJY4_9ACTN</name>
<dbReference type="PANTHER" id="PTHR30005">
    <property type="entry name" value="EXOPOLYPHOSPHATASE"/>
    <property type="match status" value="1"/>
</dbReference>
<protein>
    <submittedName>
        <fullName evidence="3">Hydrolase</fullName>
    </submittedName>
</protein>
<comment type="caution">
    <text evidence="3">The sequence shown here is derived from an EMBL/GenBank/DDBJ whole genome shotgun (WGS) entry which is preliminary data.</text>
</comment>
<feature type="compositionally biased region" description="Low complexity" evidence="1">
    <location>
        <begin position="308"/>
        <end position="339"/>
    </location>
</feature>
<organism evidence="3 4">
    <name type="scientific">Actinoplanes nipponensis</name>
    <dbReference type="NCBI Taxonomy" id="135950"/>
    <lineage>
        <taxon>Bacteria</taxon>
        <taxon>Bacillati</taxon>
        <taxon>Actinomycetota</taxon>
        <taxon>Actinomycetes</taxon>
        <taxon>Micromonosporales</taxon>
        <taxon>Micromonosporaceae</taxon>
        <taxon>Actinoplanes</taxon>
    </lineage>
</organism>
<dbReference type="AlphaFoldDB" id="A0A919MJY4"/>
<proteinExistence type="predicted"/>
<dbReference type="PANTHER" id="PTHR30005:SF13">
    <property type="entry name" value="EXOPOLYPHOSPHATASE 2"/>
    <property type="match status" value="1"/>
</dbReference>
<evidence type="ECO:0000313" key="3">
    <source>
        <dbReference type="EMBL" id="GIE52294.1"/>
    </source>
</evidence>